<dbReference type="SUPFAM" id="SSF103473">
    <property type="entry name" value="MFS general substrate transporter"/>
    <property type="match status" value="1"/>
</dbReference>
<feature type="compositionally biased region" description="Pro residues" evidence="8">
    <location>
        <begin position="700"/>
        <end position="713"/>
    </location>
</feature>
<feature type="region of interest" description="Disordered" evidence="8">
    <location>
        <begin position="637"/>
        <end position="765"/>
    </location>
</feature>
<keyword evidence="4 9" id="KW-0812">Transmembrane</keyword>
<feature type="transmembrane region" description="Helical" evidence="9">
    <location>
        <begin position="37"/>
        <end position="57"/>
    </location>
</feature>
<evidence type="ECO:0000256" key="6">
    <source>
        <dbReference type="ARBA" id="ARBA00023136"/>
    </source>
</evidence>
<feature type="domain" description="Major facilitator superfamily (MFS) profile" evidence="10">
    <location>
        <begin position="26"/>
        <end position="456"/>
    </location>
</feature>
<feature type="region of interest" description="Disordered" evidence="8">
    <location>
        <begin position="794"/>
        <end position="866"/>
    </location>
</feature>
<dbReference type="InterPro" id="IPR005829">
    <property type="entry name" value="Sugar_transporter_CS"/>
</dbReference>
<dbReference type="PROSITE" id="PS00217">
    <property type="entry name" value="SUGAR_TRANSPORT_2"/>
    <property type="match status" value="1"/>
</dbReference>
<dbReference type="InterPro" id="IPR036259">
    <property type="entry name" value="MFS_trans_sf"/>
</dbReference>
<evidence type="ECO:0000313" key="12">
    <source>
        <dbReference type="Proteomes" id="UP000310158"/>
    </source>
</evidence>
<keyword evidence="3" id="KW-0813">Transport</keyword>
<dbReference type="Proteomes" id="UP000310158">
    <property type="component" value="Unassembled WGS sequence"/>
</dbReference>
<evidence type="ECO:0000256" key="3">
    <source>
        <dbReference type="ARBA" id="ARBA00022448"/>
    </source>
</evidence>
<dbReference type="CDD" id="cd17356">
    <property type="entry name" value="MFS_HXT"/>
    <property type="match status" value="1"/>
</dbReference>
<evidence type="ECO:0000256" key="8">
    <source>
        <dbReference type="SAM" id="MobiDB-lite"/>
    </source>
</evidence>
<gene>
    <name evidence="11" type="ORF">EW146_g432</name>
</gene>
<keyword evidence="6 9" id="KW-0472">Membrane</keyword>
<dbReference type="PROSITE" id="PS00216">
    <property type="entry name" value="SUGAR_TRANSPORT_1"/>
    <property type="match status" value="2"/>
</dbReference>
<feature type="compositionally biased region" description="Acidic residues" evidence="8">
    <location>
        <begin position="849"/>
        <end position="858"/>
    </location>
</feature>
<evidence type="ECO:0000256" key="2">
    <source>
        <dbReference type="ARBA" id="ARBA00010992"/>
    </source>
</evidence>
<evidence type="ECO:0000256" key="5">
    <source>
        <dbReference type="ARBA" id="ARBA00022989"/>
    </source>
</evidence>
<organism evidence="11 12">
    <name type="scientific">Bondarzewia mesenterica</name>
    <dbReference type="NCBI Taxonomy" id="1095465"/>
    <lineage>
        <taxon>Eukaryota</taxon>
        <taxon>Fungi</taxon>
        <taxon>Dikarya</taxon>
        <taxon>Basidiomycota</taxon>
        <taxon>Agaricomycotina</taxon>
        <taxon>Agaricomycetes</taxon>
        <taxon>Russulales</taxon>
        <taxon>Bondarzewiaceae</taxon>
        <taxon>Bondarzewia</taxon>
    </lineage>
</organism>
<evidence type="ECO:0000313" key="11">
    <source>
        <dbReference type="EMBL" id="THH21042.1"/>
    </source>
</evidence>
<feature type="compositionally biased region" description="Polar residues" evidence="8">
    <location>
        <begin position="913"/>
        <end position="923"/>
    </location>
</feature>
<feature type="region of interest" description="Disordered" evidence="8">
    <location>
        <begin position="544"/>
        <end position="611"/>
    </location>
</feature>
<dbReference type="GO" id="GO:0005351">
    <property type="term" value="F:carbohydrate:proton symporter activity"/>
    <property type="evidence" value="ECO:0007669"/>
    <property type="project" value="TreeGrafter"/>
</dbReference>
<dbReference type="AlphaFoldDB" id="A0A4S4M6Z4"/>
<keyword evidence="12" id="KW-1185">Reference proteome</keyword>
<feature type="transmembrane region" description="Helical" evidence="9">
    <location>
        <begin position="329"/>
        <end position="351"/>
    </location>
</feature>
<proteinExistence type="inferred from homology"/>
<dbReference type="OrthoDB" id="2241241at2759"/>
<feature type="transmembrane region" description="Helical" evidence="9">
    <location>
        <begin position="77"/>
        <end position="94"/>
    </location>
</feature>
<evidence type="ECO:0000259" key="10">
    <source>
        <dbReference type="PROSITE" id="PS50850"/>
    </source>
</evidence>
<evidence type="ECO:0000256" key="1">
    <source>
        <dbReference type="ARBA" id="ARBA00004141"/>
    </source>
</evidence>
<dbReference type="EMBL" id="SGPL01000009">
    <property type="protein sequence ID" value="THH21042.1"/>
    <property type="molecule type" value="Genomic_DNA"/>
</dbReference>
<dbReference type="PROSITE" id="PS50850">
    <property type="entry name" value="MFS"/>
    <property type="match status" value="1"/>
</dbReference>
<evidence type="ECO:0000256" key="9">
    <source>
        <dbReference type="SAM" id="Phobius"/>
    </source>
</evidence>
<feature type="transmembrane region" description="Helical" evidence="9">
    <location>
        <begin position="363"/>
        <end position="383"/>
    </location>
</feature>
<dbReference type="PANTHER" id="PTHR48022:SF91">
    <property type="entry name" value="MAJOR FACILITATOR SUPERFAMILY (MFS) PROFILE DOMAIN-CONTAINING PROTEIN-RELATED"/>
    <property type="match status" value="1"/>
</dbReference>
<feature type="transmembrane region" description="Helical" evidence="9">
    <location>
        <begin position="129"/>
        <end position="151"/>
    </location>
</feature>
<dbReference type="Gene3D" id="1.20.1250.20">
    <property type="entry name" value="MFS general substrate transporter like domains"/>
    <property type="match status" value="1"/>
</dbReference>
<evidence type="ECO:0000256" key="4">
    <source>
        <dbReference type="ARBA" id="ARBA00022692"/>
    </source>
</evidence>
<dbReference type="InterPro" id="IPR003663">
    <property type="entry name" value="Sugar/inositol_transpt"/>
</dbReference>
<keyword evidence="5 9" id="KW-1133">Transmembrane helix</keyword>
<name>A0A4S4M6Z4_9AGAM</name>
<dbReference type="InterPro" id="IPR005828">
    <property type="entry name" value="MFS_sugar_transport-like"/>
</dbReference>
<comment type="similarity">
    <text evidence="2">Belongs to the major facilitator superfamily. Sugar transporter (TC 2.A.1.1) family.</text>
</comment>
<feature type="region of interest" description="Disordered" evidence="8">
    <location>
        <begin position="881"/>
        <end position="923"/>
    </location>
</feature>
<evidence type="ECO:0000256" key="7">
    <source>
        <dbReference type="ARBA" id="ARBA00049119"/>
    </source>
</evidence>
<feature type="transmembrane region" description="Helical" evidence="9">
    <location>
        <begin position="106"/>
        <end position="123"/>
    </location>
</feature>
<dbReference type="InterPro" id="IPR020846">
    <property type="entry name" value="MFS_dom"/>
</dbReference>
<feature type="compositionally biased region" description="Polar residues" evidence="8">
    <location>
        <begin position="676"/>
        <end position="694"/>
    </location>
</feature>
<feature type="transmembrane region" description="Helical" evidence="9">
    <location>
        <begin position="197"/>
        <end position="216"/>
    </location>
</feature>
<comment type="subcellular location">
    <subcellularLocation>
        <location evidence="1">Membrane</location>
        <topology evidence="1">Multi-pass membrane protein</topology>
    </subcellularLocation>
</comment>
<feature type="transmembrane region" description="Helical" evidence="9">
    <location>
        <begin position="433"/>
        <end position="452"/>
    </location>
</feature>
<reference evidence="11 12" key="1">
    <citation type="submission" date="2019-02" db="EMBL/GenBank/DDBJ databases">
        <title>Genome sequencing of the rare red list fungi Bondarzewia mesenterica.</title>
        <authorList>
            <person name="Buettner E."/>
            <person name="Kellner H."/>
        </authorList>
    </citation>
    <scope>NUCLEOTIDE SEQUENCE [LARGE SCALE GENOMIC DNA]</scope>
    <source>
        <strain evidence="11 12">DSM 108281</strain>
    </source>
</reference>
<feature type="transmembrane region" description="Helical" evidence="9">
    <location>
        <begin position="12"/>
        <end position="30"/>
    </location>
</feature>
<feature type="compositionally biased region" description="Pro residues" evidence="8">
    <location>
        <begin position="813"/>
        <end position="822"/>
    </location>
</feature>
<dbReference type="PANTHER" id="PTHR48022">
    <property type="entry name" value="PLASTIDIC GLUCOSE TRANSPORTER 4"/>
    <property type="match status" value="1"/>
</dbReference>
<comment type="catalytic activity">
    <reaction evidence="7">
        <text>myo-inositol(out) + H(+)(out) = myo-inositol(in) + H(+)(in)</text>
        <dbReference type="Rhea" id="RHEA:60364"/>
        <dbReference type="ChEBI" id="CHEBI:15378"/>
        <dbReference type="ChEBI" id="CHEBI:17268"/>
    </reaction>
</comment>
<dbReference type="GO" id="GO:0016020">
    <property type="term" value="C:membrane"/>
    <property type="evidence" value="ECO:0007669"/>
    <property type="project" value="UniProtKB-SubCell"/>
</dbReference>
<protein>
    <recommendedName>
        <fullName evidence="10">Major facilitator superfamily (MFS) profile domain-containing protein</fullName>
    </recommendedName>
</protein>
<feature type="transmembrane region" description="Helical" evidence="9">
    <location>
        <begin position="163"/>
        <end position="182"/>
    </location>
</feature>
<dbReference type="Pfam" id="PF00083">
    <property type="entry name" value="Sugar_tr"/>
    <property type="match status" value="2"/>
</dbReference>
<comment type="caution">
    <text evidence="11">The sequence shown here is derived from an EMBL/GenBank/DDBJ whole genome shotgun (WGS) entry which is preliminary data.</text>
</comment>
<sequence>MGRFKFRGEPVSMLAIVANLFVSMGGFISLTKSLFSVGYDTGYISGCLIMPYFQIAFGTPDLASSSGFSLSPRRQSVVVSLLSAGCFAGALLGVPTADFLGRRGAIFMMSFIFIVGVIVQIAPTGNLGALMGGRFVAGLGVGALSALVPLYQGEISPKALRGAFVSCYQVMITFGILVAYVLDLACKGIDGTASYKIPIGLQVIWGSILCAGVPFLPRSPRESILNGDIEVARVVIARMHAISVQDPLVQAYIDEIREKIEEEKHSGTTYLDCFDFRNEFKTGQRTLIGCLVQSFQQLTGQIIFGLLDMIGTFPGLYCLDRFGRRRTMIAGALVMGLSYMLYAVIGSYALYPNNDPTQVARKGAGGGMLFVICVFVLSFGCSWGPGGWVNTGEIAPLRTRAKQLSFVSASNWVWNFLLSYFSPPISAKIGAKYGFVFFGANFLAAAFIYFFVPEMAGLSLEKINGLFQAGIPARKSFEYNKQVRQQDRKNQDIISAGGETKLGGQDAKEREMVHVEFFLRTTSLLWMSSHGMLDSSPLTATPFSNPLKRTASTASLPTPPRTVKKRSRSRPGSVFACSDDEDDHALPELTRTSRARPETDEDKSEGNHIVAGNKRRRIDELAAELSDERDLEEAFWMDHASSSSSSAKPKPSVAQRTRHKPPSLRRIPGADRLHPRTSSVRRLSQSRSHPTTLPRTCALPSPPPSRVRPPVTPPRATAANRRRREAKKAPVRDSPNNPFLVDSPASVPSSPIEPRTPTSRQEKPTLTYVFRGKKQEFQNPHYNAPVNPRAQLPMNHPDFSPSENCTPRRLFPSRPPMTPIKPKPSTRALSPDLLGPQTASKRLLSPDPWDSDADDEPEPLMPPRALIEEFQKIGAKTALAAMKEVAKSKQEEEEERPIKPLPARGRPEPGPSTKAQTTAPSKR</sequence>
<accession>A0A4S4M6Z4</accession>
<dbReference type="PRINTS" id="PR00171">
    <property type="entry name" value="SUGRTRNSPORT"/>
</dbReference>
<dbReference type="InterPro" id="IPR050360">
    <property type="entry name" value="MFS_Sugar_Transporters"/>
</dbReference>
<feature type="compositionally biased region" description="Low complexity" evidence="8">
    <location>
        <begin position="640"/>
        <end position="652"/>
    </location>
</feature>